<protein>
    <recommendedName>
        <fullName evidence="3">RNA helicase</fullName>
        <ecNumber evidence="3">3.6.4.13</ecNumber>
    </recommendedName>
</protein>
<dbReference type="Gene3D" id="3.40.50.300">
    <property type="entry name" value="P-loop containing nucleotide triphosphate hydrolases"/>
    <property type="match status" value="2"/>
</dbReference>
<feature type="domain" description="DNA2/NAM7 helicase-like C-terminal" evidence="13">
    <location>
        <begin position="595"/>
        <end position="798"/>
    </location>
</feature>
<evidence type="ECO:0000256" key="1">
    <source>
        <dbReference type="ARBA" id="ARBA00004496"/>
    </source>
</evidence>
<comment type="similarity">
    <text evidence="2">Belongs to the DNA2/NAM7 helicase family. SDE3 subfamily.</text>
</comment>
<comment type="subcellular location">
    <subcellularLocation>
        <location evidence="1">Cytoplasm</location>
    </subcellularLocation>
</comment>
<dbReference type="Pfam" id="PF21634">
    <property type="entry name" value="MOV-10_beta-barrel"/>
    <property type="match status" value="1"/>
</dbReference>
<evidence type="ECO:0000259" key="13">
    <source>
        <dbReference type="Pfam" id="PF13087"/>
    </source>
</evidence>
<sequence>MSTFGYKSDEERSVIGGKAEIGFLDFEEERSVCSYIPNEEDPIVISVPFPFVDGKPQSAFVGDTAVDLMTIKNTTSEPVDLWSVHIFASNPEDSFTLSLMEPPSANSNADSVGGFLESFSLEDRMLQPGEILKVWLSCKTKEMGLHTSVVYFDAGDERIERLVFLLVEDKISQSLASKKPFSKGRKKEKFVVDTYVAGSRPGRKANRAYKNRLPRYDIPKDIRDLLESKKIPDSIEGGLTKKNYASYFKTLVMMEEIQLEEDMRSYDMECITMRKRANQFLSMVVPGLAERRPSLVHGDYIFAKLASEQYDHAIPAYQGFVHRVEADEVFLKFDPQFHFCHKDEDLYNVHFTYNRLNMRRLYQAVEAAEKLGREFLFPQVTSRRRNIKTPHLVPISGTLNEKQMLSIKKILGCRGAPPYVIHGPPGTGKTSTVVEAILQLYKNHRNAFILVCAPSNSAADYVLEKLLGQKAIKFQDDEIFRLNASTRPYEDVKPEIMRFCLFDELIFKCPPVQDLMRYKIIISTYMSACLLYAEDVVRGHFSHIFLDEAGQASEPETMIPISHLCTRETVVVLAGDPMQLGPVIYSKEAEDYGLGKSYLERLSESELYSFGDDNYLTKLVRNYRCHPHILHLPSKLFYEGELIACKDDTTSLMVSGDILPNKDFPVLFLGIQGCDEREGNNPSWFNRIEVSKVIEVVKRLTANGNMTEEDIGIITPYRQQVLKIKQTLESINMPEVKVGSVEQFQGQEKRVIIISTVRSTIKHNEFDRVHCLGFLSNHRRFNVAITRAISLLVIIGNPHIISKDYYWHKLLWYCVDNSSYLGCSLPERMELDDENNGDLQENSLPSEDVAWDQDSFPDVPWDEDSFPSELPKPGADEAEWSDGWK</sequence>
<dbReference type="InterPro" id="IPR026122">
    <property type="entry name" value="MOV-10/SDE3_DEXXQ/H-box"/>
</dbReference>
<dbReference type="InterPro" id="IPR047187">
    <property type="entry name" value="SF1_C_Upf1"/>
</dbReference>
<feature type="compositionally biased region" description="Acidic residues" evidence="11">
    <location>
        <begin position="876"/>
        <end position="885"/>
    </location>
</feature>
<keyword evidence="9" id="KW-0943">RNA-mediated gene silencing</keyword>
<keyword evidence="4" id="KW-0963">Cytoplasm</keyword>
<dbReference type="OrthoDB" id="6513042at2759"/>
<evidence type="ECO:0000313" key="15">
    <source>
        <dbReference type="EMBL" id="KAF7837317.1"/>
    </source>
</evidence>
<evidence type="ECO:0000256" key="2">
    <source>
        <dbReference type="ARBA" id="ARBA00005601"/>
    </source>
</evidence>
<gene>
    <name evidence="15" type="ORF">G2W53_005799</name>
</gene>
<dbReference type="InterPro" id="IPR041677">
    <property type="entry name" value="DNA2/NAM7_AAA_11"/>
</dbReference>
<dbReference type="GO" id="GO:0016787">
    <property type="term" value="F:hydrolase activity"/>
    <property type="evidence" value="ECO:0007669"/>
    <property type="project" value="UniProtKB-KW"/>
</dbReference>
<keyword evidence="6" id="KW-0378">Hydrolase</keyword>
<feature type="domain" description="Helicase MOV-10-like beta-barrel" evidence="14">
    <location>
        <begin position="266"/>
        <end position="351"/>
    </location>
</feature>
<dbReference type="CDD" id="cd18808">
    <property type="entry name" value="SF1_C_Upf1"/>
    <property type="match status" value="1"/>
</dbReference>
<evidence type="ECO:0000256" key="7">
    <source>
        <dbReference type="ARBA" id="ARBA00022806"/>
    </source>
</evidence>
<keyword evidence="16" id="KW-1185">Reference proteome</keyword>
<evidence type="ECO:0000256" key="5">
    <source>
        <dbReference type="ARBA" id="ARBA00022741"/>
    </source>
</evidence>
<dbReference type="PANTHER" id="PTHR45418">
    <property type="entry name" value="CANCER/TESTIS ANTIGEN 55"/>
    <property type="match status" value="1"/>
</dbReference>
<evidence type="ECO:0000256" key="3">
    <source>
        <dbReference type="ARBA" id="ARBA00012552"/>
    </source>
</evidence>
<evidence type="ECO:0000256" key="11">
    <source>
        <dbReference type="SAM" id="MobiDB-lite"/>
    </source>
</evidence>
<dbReference type="GO" id="GO:0005737">
    <property type="term" value="C:cytoplasm"/>
    <property type="evidence" value="ECO:0007669"/>
    <property type="project" value="UniProtKB-SubCell"/>
</dbReference>
<proteinExistence type="inferred from homology"/>
<name>A0A835CFW1_9FABA</name>
<keyword evidence="5" id="KW-0547">Nucleotide-binding</keyword>
<dbReference type="Pfam" id="PF13087">
    <property type="entry name" value="AAA_12"/>
    <property type="match status" value="1"/>
</dbReference>
<dbReference type="GO" id="GO:0003723">
    <property type="term" value="F:RNA binding"/>
    <property type="evidence" value="ECO:0007669"/>
    <property type="project" value="InterPro"/>
</dbReference>
<dbReference type="PANTHER" id="PTHR45418:SF1">
    <property type="entry name" value="CANCER_TESTIS ANTIGEN 55"/>
    <property type="match status" value="1"/>
</dbReference>
<dbReference type="InterPro" id="IPR027417">
    <property type="entry name" value="P-loop_NTPase"/>
</dbReference>
<feature type="domain" description="DNA2/NAM7 helicase helicase" evidence="12">
    <location>
        <begin position="517"/>
        <end position="587"/>
    </location>
</feature>
<dbReference type="FunFam" id="3.40.50.300:FF:001295">
    <property type="entry name" value="Probable RNA helicase SDE3"/>
    <property type="match status" value="1"/>
</dbReference>
<dbReference type="SUPFAM" id="SSF52540">
    <property type="entry name" value="P-loop containing nucleoside triphosphate hydrolases"/>
    <property type="match status" value="1"/>
</dbReference>
<evidence type="ECO:0000256" key="4">
    <source>
        <dbReference type="ARBA" id="ARBA00022490"/>
    </source>
</evidence>
<dbReference type="InterPro" id="IPR049080">
    <property type="entry name" value="MOV-10-like_beta-barrel"/>
</dbReference>
<dbReference type="EC" id="3.6.4.13" evidence="3"/>
<keyword evidence="8" id="KW-0067">ATP-binding</keyword>
<feature type="region of interest" description="Disordered" evidence="11">
    <location>
        <begin position="832"/>
        <end position="885"/>
    </location>
</feature>
<dbReference type="InterPro" id="IPR041679">
    <property type="entry name" value="DNA2/NAM7-like_C"/>
</dbReference>
<comment type="caution">
    <text evidence="15">The sequence shown here is derived from an EMBL/GenBank/DDBJ whole genome shotgun (WGS) entry which is preliminary data.</text>
</comment>
<evidence type="ECO:0000256" key="6">
    <source>
        <dbReference type="ARBA" id="ARBA00022801"/>
    </source>
</evidence>
<dbReference type="AlphaFoldDB" id="A0A835CFW1"/>
<reference evidence="15" key="1">
    <citation type="submission" date="2020-09" db="EMBL/GenBank/DDBJ databases">
        <title>Genome-Enabled Discovery of Anthraquinone Biosynthesis in Senna tora.</title>
        <authorList>
            <person name="Kang S.-H."/>
            <person name="Pandey R.P."/>
            <person name="Lee C.-M."/>
            <person name="Sim J.-S."/>
            <person name="Jeong J.-T."/>
            <person name="Choi B.-S."/>
            <person name="Jung M."/>
            <person name="Ginzburg D."/>
            <person name="Zhao K."/>
            <person name="Won S.Y."/>
            <person name="Oh T.-J."/>
            <person name="Yu Y."/>
            <person name="Kim N.-H."/>
            <person name="Lee O.R."/>
            <person name="Lee T.-H."/>
            <person name="Bashyal P."/>
            <person name="Kim T.-S."/>
            <person name="Lee W.-H."/>
            <person name="Kawkins C."/>
            <person name="Kim C.-K."/>
            <person name="Kim J.S."/>
            <person name="Ahn B.O."/>
            <person name="Rhee S.Y."/>
            <person name="Sohng J.K."/>
        </authorList>
    </citation>
    <scope>NUCLEOTIDE SEQUENCE</scope>
    <source>
        <tissue evidence="15">Leaf</tissue>
    </source>
</reference>
<organism evidence="15 16">
    <name type="scientific">Senna tora</name>
    <dbReference type="NCBI Taxonomy" id="362788"/>
    <lineage>
        <taxon>Eukaryota</taxon>
        <taxon>Viridiplantae</taxon>
        <taxon>Streptophyta</taxon>
        <taxon>Embryophyta</taxon>
        <taxon>Tracheophyta</taxon>
        <taxon>Spermatophyta</taxon>
        <taxon>Magnoliopsida</taxon>
        <taxon>eudicotyledons</taxon>
        <taxon>Gunneridae</taxon>
        <taxon>Pentapetalae</taxon>
        <taxon>rosids</taxon>
        <taxon>fabids</taxon>
        <taxon>Fabales</taxon>
        <taxon>Fabaceae</taxon>
        <taxon>Caesalpinioideae</taxon>
        <taxon>Cassia clade</taxon>
        <taxon>Senna</taxon>
    </lineage>
</organism>
<evidence type="ECO:0000256" key="10">
    <source>
        <dbReference type="ARBA" id="ARBA00047984"/>
    </source>
</evidence>
<evidence type="ECO:0000259" key="12">
    <source>
        <dbReference type="Pfam" id="PF13086"/>
    </source>
</evidence>
<dbReference type="Pfam" id="PF13086">
    <property type="entry name" value="AAA_11"/>
    <property type="match status" value="2"/>
</dbReference>
<keyword evidence="7 15" id="KW-0347">Helicase</keyword>
<evidence type="ECO:0000256" key="8">
    <source>
        <dbReference type="ARBA" id="ARBA00022840"/>
    </source>
</evidence>
<dbReference type="GO" id="GO:0005524">
    <property type="term" value="F:ATP binding"/>
    <property type="evidence" value="ECO:0007669"/>
    <property type="project" value="UniProtKB-KW"/>
</dbReference>
<comment type="catalytic activity">
    <reaction evidence="10">
        <text>ATP + H2O = ADP + phosphate + H(+)</text>
        <dbReference type="Rhea" id="RHEA:13065"/>
        <dbReference type="ChEBI" id="CHEBI:15377"/>
        <dbReference type="ChEBI" id="CHEBI:15378"/>
        <dbReference type="ChEBI" id="CHEBI:30616"/>
        <dbReference type="ChEBI" id="CHEBI:43474"/>
        <dbReference type="ChEBI" id="CHEBI:456216"/>
        <dbReference type="EC" id="3.6.4.13"/>
    </reaction>
</comment>
<dbReference type="EMBL" id="JAAIUW010000003">
    <property type="protein sequence ID" value="KAF7837317.1"/>
    <property type="molecule type" value="Genomic_DNA"/>
</dbReference>
<dbReference type="Proteomes" id="UP000634136">
    <property type="component" value="Unassembled WGS sequence"/>
</dbReference>
<dbReference type="FunFam" id="3.40.50.300:FF:001468">
    <property type="entry name" value="Probable RNA helicase SDE3"/>
    <property type="match status" value="1"/>
</dbReference>
<dbReference type="CDD" id="cd18038">
    <property type="entry name" value="DEXXQc_Helz-like"/>
    <property type="match status" value="1"/>
</dbReference>
<dbReference type="GO" id="GO:0031047">
    <property type="term" value="P:regulatory ncRNA-mediated gene silencing"/>
    <property type="evidence" value="ECO:0007669"/>
    <property type="project" value="UniProtKB-KW"/>
</dbReference>
<accession>A0A835CFW1</accession>
<dbReference type="GO" id="GO:0032574">
    <property type="term" value="F:5'-3' RNA helicase activity"/>
    <property type="evidence" value="ECO:0007669"/>
    <property type="project" value="InterPro"/>
</dbReference>
<evidence type="ECO:0000313" key="16">
    <source>
        <dbReference type="Proteomes" id="UP000634136"/>
    </source>
</evidence>
<evidence type="ECO:0000259" key="14">
    <source>
        <dbReference type="Pfam" id="PF21634"/>
    </source>
</evidence>
<feature type="domain" description="DNA2/NAM7 helicase helicase" evidence="12">
    <location>
        <begin position="399"/>
        <end position="493"/>
    </location>
</feature>
<evidence type="ECO:0000256" key="9">
    <source>
        <dbReference type="ARBA" id="ARBA00023158"/>
    </source>
</evidence>